<dbReference type="eggNOG" id="ENOG502QRUJ">
    <property type="taxonomic scope" value="Eukaryota"/>
</dbReference>
<feature type="region of interest" description="Disordered" evidence="2">
    <location>
        <begin position="172"/>
        <end position="199"/>
    </location>
</feature>
<evidence type="ECO:0000313" key="3">
    <source>
        <dbReference type="EMBL" id="EIE24695.1"/>
    </source>
</evidence>
<dbReference type="OrthoDB" id="553012at2759"/>
<gene>
    <name evidence="3" type="ORF">COCSUDRAFT_62118</name>
</gene>
<feature type="region of interest" description="Disordered" evidence="2">
    <location>
        <begin position="650"/>
        <end position="733"/>
    </location>
</feature>
<evidence type="ECO:0000256" key="1">
    <source>
        <dbReference type="SAM" id="Coils"/>
    </source>
</evidence>
<sequence>MPVRAVSGSDEAVDTEQDLETAMEEFLRKQAEIESGNLLAQPATPVVEVVGSDVVTDEEAKRYCREVVRVLKELKETRDMSVSEVKLTLAIEDASVREQKEYMGIEDERGASRDEMAAALVEVADGRVPKDRIALRELYKEMIQWPFVGNAEAAAPTASSSSPYEAITDTGTKSAAAGWRPAQARPKMMGRDKSEAPQSLVDTLPDWDEETKLEKWSKEVPEVKNYISALSDARNLMRKELDRLLAEQKAKSAAALKKAAAAAKEEAAPGVPLGFNPIRSISSPEGEPLPQSDLHAELGRKVKAIMAIDASIEAARAQLANPRKAAEREVWETNVVILQDTRRMHAEEAGAIEMELEGRERMRLQAEERARAEDSGAVAAAGMAQQIASTEGRLDALKQRLYFPPVKGYSFAQGSNGIYFGGKDVLLSEVSGNFSISAGMVASKGKGGDEEKSARLSIRAGYPTAVVKSTSESQTGKGSKGSTFLRRGAPVTAGKGSAAANEVPGSPSNAAAPAKDLGTRPTGEQPSTPPPSQAQDATRAQSLPAGMPGKRLFSRDLDGPQQAEPAQNGELGADRAGSTAHAPAAASRLASNSEATSSGRPPGLPNAQSMARDAMLPKATIGKRMALGLLSKIGAKEKYTKRLARLEATAAERAARAQHPPAAAAPGEQPPPRQGFAARLLPKRGSESKLTFGSHRLGGRRQEPPRNARAPEPPPLPEMAVAEEEEEAAWHEEAPVELPKYVFAGANPHSCSSKIRSLPPASSIDSDKLLFQSPFGGREPPLPRPEVIPQPEPPPPSPPPQPAERPAILSELMDERHTNPFLAMMEEERGTAAQEALELGTEDGEQGMSEGVSAGFVDDSAEAGDDDGGYSWRDDESVQEIELDPGMGHLIAGSFSSGADTLSVSAAPAPKQQPRPPPEAKGKGASTDRSSEAPEAASMSGASSRSGMWIVVQCSGVGLFGERGSKVPSASIGELSLEIELSLALDFEYSSVTGWRSGGKPKFEITELRRSLKDSNIPMPKTLLRLILNATLPRLLHRGLLTALPPELGQYLLDSTQELHVAGEVAVVGPAISALDADVSAAPNPSAPHKNAAEAKRAAQLCTTAQEVRSMLGIDLQQAGLLASLFSGPEALVDPPRPCSISELQAMYSRCAHIPHAWEPLAAVWDTALRALGKFRGVPAPSFLSVMDNIVNLLRKPVRARLVLSRVEVAIGVDAALAAVRNYFERAARELHARGGRILPRNGTPPRSLQEQEEALAAWYTFLVTRLRVFKAKFKEASVTLVAAADRSSLSLGLEQGLYEGPLRVRLPVRLSRDATSDGAWSFEIPLPDPASQKLLSRFIGGLKAALNTPASMLRSPKKPVPTQQQTRGTSEIEGRRLSLALRADALAAKALQPITGSPLSESTGEALPEGQSLSSDNQPAADEQNSADNPGLLDQPPLEWFGKIMEEILADGGQPPKLGKVLVNGLRVRVRLDEGRLTELLRGHGDAATTAGLLACLGDLATVSFESHLSEEEGQEEYLLALESSEMANLRADVAAAGFLSGSGLSPGRLLRVAHALSRAVLMTFSGTPLTHSTQLPSATASIVTLCTEEQVASMDAQFEAVYEHVVREALDVSVCLEGSASLEGASKDMVVRLMGGSEDTWPLSLTNDFDFATLFAAEPQAPQLGPHAR</sequence>
<feature type="compositionally biased region" description="Polar residues" evidence="2">
    <location>
        <begin position="1395"/>
        <end position="1404"/>
    </location>
</feature>
<reference evidence="3 4" key="1">
    <citation type="journal article" date="2012" name="Genome Biol.">
        <title>The genome of the polar eukaryotic microalga coccomyxa subellipsoidea reveals traits of cold adaptation.</title>
        <authorList>
            <person name="Blanc G."/>
            <person name="Agarkova I."/>
            <person name="Grimwood J."/>
            <person name="Kuo A."/>
            <person name="Brueggeman A."/>
            <person name="Dunigan D."/>
            <person name="Gurnon J."/>
            <person name="Ladunga I."/>
            <person name="Lindquist E."/>
            <person name="Lucas S."/>
            <person name="Pangilinan J."/>
            <person name="Proschold T."/>
            <person name="Salamov A."/>
            <person name="Schmutz J."/>
            <person name="Weeks D."/>
            <person name="Yamada T."/>
            <person name="Claverie J.M."/>
            <person name="Grigoriev I."/>
            <person name="Van Etten J."/>
            <person name="Lomsadze A."/>
            <person name="Borodovsky M."/>
        </authorList>
    </citation>
    <scope>NUCLEOTIDE SEQUENCE [LARGE SCALE GENOMIC DNA]</scope>
    <source>
        <strain evidence="3 4">C-169</strain>
    </source>
</reference>
<evidence type="ECO:0000313" key="4">
    <source>
        <dbReference type="Proteomes" id="UP000007264"/>
    </source>
</evidence>
<feature type="region of interest" description="Disordered" evidence="2">
    <location>
        <begin position="1395"/>
        <end position="1437"/>
    </location>
</feature>
<dbReference type="Proteomes" id="UP000007264">
    <property type="component" value="Unassembled WGS sequence"/>
</dbReference>
<keyword evidence="1" id="KW-0175">Coiled coil</keyword>
<name>I0Z226_COCSC</name>
<organism evidence="3 4">
    <name type="scientific">Coccomyxa subellipsoidea (strain C-169)</name>
    <name type="common">Green microalga</name>
    <dbReference type="NCBI Taxonomy" id="574566"/>
    <lineage>
        <taxon>Eukaryota</taxon>
        <taxon>Viridiplantae</taxon>
        <taxon>Chlorophyta</taxon>
        <taxon>core chlorophytes</taxon>
        <taxon>Trebouxiophyceae</taxon>
        <taxon>Trebouxiophyceae incertae sedis</taxon>
        <taxon>Coccomyxaceae</taxon>
        <taxon>Coccomyxa</taxon>
        <taxon>Coccomyxa subellipsoidea</taxon>
    </lineage>
</organism>
<protein>
    <submittedName>
        <fullName evidence="3">Uncharacterized protein</fullName>
    </submittedName>
</protein>
<feature type="coiled-coil region" evidence="1">
    <location>
        <begin position="227"/>
        <end position="266"/>
    </location>
</feature>
<accession>I0Z226</accession>
<feature type="compositionally biased region" description="Polar residues" evidence="2">
    <location>
        <begin position="1412"/>
        <end position="1429"/>
    </location>
</feature>
<dbReference type="EMBL" id="AGSI01000005">
    <property type="protein sequence ID" value="EIE24695.1"/>
    <property type="molecule type" value="Genomic_DNA"/>
</dbReference>
<keyword evidence="4" id="KW-1185">Reference proteome</keyword>
<dbReference type="PANTHER" id="PTHR48125:SF12">
    <property type="entry name" value="AT HOOK TRANSCRIPTION FACTOR FAMILY-RELATED"/>
    <property type="match status" value="1"/>
</dbReference>
<evidence type="ECO:0000256" key="2">
    <source>
        <dbReference type="SAM" id="MobiDB-lite"/>
    </source>
</evidence>
<proteinExistence type="predicted"/>
<feature type="region of interest" description="Disordered" evidence="2">
    <location>
        <begin position="466"/>
        <end position="608"/>
    </location>
</feature>
<dbReference type="KEGG" id="csl:COCSUDRAFT_62118"/>
<feature type="compositionally biased region" description="Low complexity" evidence="2">
    <location>
        <begin position="576"/>
        <end position="593"/>
    </location>
</feature>
<feature type="compositionally biased region" description="Polar residues" evidence="2">
    <location>
        <begin position="467"/>
        <end position="482"/>
    </location>
</feature>
<feature type="compositionally biased region" description="Low complexity" evidence="2">
    <location>
        <begin position="650"/>
        <end position="667"/>
    </location>
</feature>
<dbReference type="GeneID" id="17042971"/>
<feature type="region of interest" description="Disordered" evidence="2">
    <location>
        <begin position="1351"/>
        <end position="1375"/>
    </location>
</feature>
<dbReference type="RefSeq" id="XP_005649239.1">
    <property type="nucleotide sequence ID" value="XM_005649182.1"/>
</dbReference>
<feature type="compositionally biased region" description="Acidic residues" evidence="2">
    <location>
        <begin position="859"/>
        <end position="868"/>
    </location>
</feature>
<feature type="region of interest" description="Disordered" evidence="2">
    <location>
        <begin position="748"/>
        <end position="873"/>
    </location>
</feature>
<feature type="region of interest" description="Disordered" evidence="2">
    <location>
        <begin position="901"/>
        <end position="941"/>
    </location>
</feature>
<comment type="caution">
    <text evidence="3">The sequence shown here is derived from an EMBL/GenBank/DDBJ whole genome shotgun (WGS) entry which is preliminary data.</text>
</comment>
<dbReference type="PANTHER" id="PTHR48125">
    <property type="entry name" value="LP07818P1"/>
    <property type="match status" value="1"/>
</dbReference>
<feature type="compositionally biased region" description="Pro residues" evidence="2">
    <location>
        <begin position="780"/>
        <end position="803"/>
    </location>
</feature>